<dbReference type="OMA" id="RLWSNEK"/>
<dbReference type="PRINTS" id="PR00738">
    <property type="entry name" value="GLHYDRLASE20"/>
</dbReference>
<dbReference type="PANTHER" id="PTHR22600">
    <property type="entry name" value="BETA-HEXOSAMINIDASE"/>
    <property type="match status" value="1"/>
</dbReference>
<dbReference type="GO" id="GO:0006689">
    <property type="term" value="P:ganglioside catabolic process"/>
    <property type="evidence" value="ECO:0007669"/>
    <property type="project" value="TreeGrafter"/>
</dbReference>
<evidence type="ECO:0000256" key="12">
    <source>
        <dbReference type="ARBA" id="ARBA00023505"/>
    </source>
</evidence>
<dbReference type="InterPro" id="IPR025705">
    <property type="entry name" value="Beta_hexosaminidase_sua/sub"/>
</dbReference>
<sequence length="571" mass="65315">MITCGRYIRSILYLLLLISVQFGPHAVEGVWPLPQAFTSSPERYPVNSQDFYFVYGRQSAAQQGCSVLDTAFKRYFSLIFPDHNSGSPADRLSWTIYLVPFCVPDNLSISAGKASLNAETVWGAVRGLETFSQLVYQDDFGSYFVNKTEIDDFPRFQFRGILLDTSRHFLPVQAILKTLDAMAYSKFNVFHWHIVDDPSFPYQSSTFPDLSSKGAFHPMTHIYTQSDVRRVISYARLWGIRVLPEFDSPGHTTSWGKGQPGLLTPCYKGGTPSGTFGPVNPALPSTYRFMARLFKEVSSVFPDSYVHLGGDEVDFHCWRSNPDVRVFMQKMGFGGDFTKLEAFYIENIVNITSALNKTSIVWQDVFDYHERVTFVLQRTSLSVVEVWRAGCYLCEVRRVVKAGLRVILASPWYLDQPGPTHNWARYYTVWPLAFKGSEEQKKLVIGGEVCMWGEYVDATNLTPRLWPRASAVAERLWSDEKQTSSVDKAFPRLQDFRCKLLRYFNLFYPLTYLTFKELNLMVQAKRQDAQCFLAMSAVLHADVFCFHFSSRRGIQAEPLYVGHCKHEYQGI</sequence>
<reference evidence="24" key="2">
    <citation type="submission" date="2025-08" db="UniProtKB">
        <authorList>
            <consortium name="Ensembl"/>
        </authorList>
    </citation>
    <scope>IDENTIFICATION</scope>
</reference>
<evidence type="ECO:0000256" key="20">
    <source>
        <dbReference type="PIRSR" id="PIRSR001093-1"/>
    </source>
</evidence>
<dbReference type="AlphaFoldDB" id="A0A671V4N9"/>
<keyword evidence="10" id="KW-0458">Lysosome</keyword>
<keyword evidence="7" id="KW-0865">Zymogen</keyword>
<keyword evidence="6" id="KW-0443">Lipid metabolism</keyword>
<comment type="catalytic activity">
    <reaction evidence="12">
        <text>beta-D-GalNAc-(1-&gt;4)-alpha-L-IdoA-(1-&gt;3)-beta-D-GalNAc-4-sulfate-(1-&gt;4)-alpha-L-IdoA-(1-&gt;3)-D-GalNAc-4-sulfate + H2O = alpha-L-IdoA-(1-&gt;3)-beta-D-GalNAc-4-sulfate-(1-&gt;4)-alpha-L-IdoA-(1-&gt;3)-D-GalNAc-4-sulfate + N-acetyl-D-galactosamine</text>
        <dbReference type="Rhea" id="RHEA:64372"/>
        <dbReference type="ChEBI" id="CHEBI:15377"/>
        <dbReference type="ChEBI" id="CHEBI:28037"/>
        <dbReference type="ChEBI" id="CHEBI:152565"/>
        <dbReference type="ChEBI" id="CHEBI:152566"/>
    </reaction>
    <physiologicalReaction direction="left-to-right" evidence="12">
        <dbReference type="Rhea" id="RHEA:64373"/>
    </physiologicalReaction>
</comment>
<feature type="active site" description="Proton donor" evidence="20">
    <location>
        <position position="312"/>
    </location>
</feature>
<comment type="catalytic activity">
    <reaction evidence="13">
        <text>a ganglioside GM2 (d18:1(4E)) + H2O = a ganglioside GM3 (d18:1(4E)) + N-acetyl-beta-D-galactosamine</text>
        <dbReference type="Rhea" id="RHEA:47940"/>
        <dbReference type="ChEBI" id="CHEBI:15377"/>
        <dbReference type="ChEBI" id="CHEBI:28497"/>
        <dbReference type="ChEBI" id="CHEBI:60065"/>
        <dbReference type="ChEBI" id="CHEBI:71502"/>
    </reaction>
    <physiologicalReaction direction="left-to-right" evidence="13">
        <dbReference type="Rhea" id="RHEA:47941"/>
    </physiologicalReaction>
</comment>
<evidence type="ECO:0000256" key="19">
    <source>
        <dbReference type="PIRNR" id="PIRNR001093"/>
    </source>
</evidence>
<feature type="domain" description="Beta-hexosaminidase eukaryotic type N-terminal" evidence="23">
    <location>
        <begin position="107"/>
        <end position="134"/>
    </location>
</feature>
<keyword evidence="9" id="KW-0325">Glycoprotein</keyword>
<dbReference type="SUPFAM" id="SSF55545">
    <property type="entry name" value="beta-N-acetylhexosaminidase-like domain"/>
    <property type="match status" value="1"/>
</dbReference>
<dbReference type="CDD" id="cd06562">
    <property type="entry name" value="GH20_HexA_HexB-like"/>
    <property type="match status" value="1"/>
</dbReference>
<dbReference type="EC" id="3.2.1.52" evidence="19"/>
<comment type="catalytic activity">
    <reaction evidence="14">
        <text>a ganglioside GM2 + H2O = a ganglioside GM3 + N-acetyl-beta-D-galactosamine</text>
        <dbReference type="Rhea" id="RHEA:47968"/>
        <dbReference type="ChEBI" id="CHEBI:15377"/>
        <dbReference type="ChEBI" id="CHEBI:28497"/>
        <dbReference type="ChEBI" id="CHEBI:79210"/>
        <dbReference type="ChEBI" id="CHEBI:79218"/>
    </reaction>
    <physiologicalReaction direction="left-to-right" evidence="14">
        <dbReference type="Rhea" id="RHEA:47969"/>
    </physiologicalReaction>
</comment>
<evidence type="ECO:0000256" key="13">
    <source>
        <dbReference type="ARBA" id="ARBA00043767"/>
    </source>
</evidence>
<reference evidence="24" key="3">
    <citation type="submission" date="2025-09" db="UniProtKB">
        <authorList>
            <consortium name="Ensembl"/>
        </authorList>
    </citation>
    <scope>IDENTIFICATION</scope>
</reference>
<comment type="similarity">
    <text evidence="3 19">Belongs to the glycosyl hydrolase 20 family.</text>
</comment>
<dbReference type="GO" id="GO:0005764">
    <property type="term" value="C:lysosome"/>
    <property type="evidence" value="ECO:0007669"/>
    <property type="project" value="UniProtKB-SubCell"/>
</dbReference>
<evidence type="ECO:0000256" key="11">
    <source>
        <dbReference type="ARBA" id="ARBA00023295"/>
    </source>
</evidence>
<name>A0A671V4N9_SPAAU</name>
<dbReference type="Proteomes" id="UP000472265">
    <property type="component" value="Chromosome 8"/>
</dbReference>
<evidence type="ECO:0000256" key="17">
    <source>
        <dbReference type="ARBA" id="ARBA00047301"/>
    </source>
</evidence>
<evidence type="ECO:0000256" key="9">
    <source>
        <dbReference type="ARBA" id="ARBA00023180"/>
    </source>
</evidence>
<dbReference type="Pfam" id="PF14845">
    <property type="entry name" value="Glycohydro_20b2"/>
    <property type="match status" value="1"/>
</dbReference>
<dbReference type="GO" id="GO:0016020">
    <property type="term" value="C:membrane"/>
    <property type="evidence" value="ECO:0007669"/>
    <property type="project" value="TreeGrafter"/>
</dbReference>
<evidence type="ECO:0000313" key="25">
    <source>
        <dbReference type="Proteomes" id="UP000472265"/>
    </source>
</evidence>
<gene>
    <name evidence="24" type="primary">HEXA</name>
    <name evidence="24" type="synonym">hexa</name>
</gene>
<dbReference type="SUPFAM" id="SSF51445">
    <property type="entry name" value="(Trans)glycosidases"/>
    <property type="match status" value="1"/>
</dbReference>
<comment type="subunit">
    <text evidence="16">There are 3 beta-hexosaminidase isozymes: isozyme A (hexosaminidase A) is a heterodimer composed of one subunit alpha and one subunit beta (chain A and B); isozyme B (hexosaminidase B) is a homodimer of two beta subunits (two chains A and B); isozyme S (hexosaminidase S) is a homodimer of two alpha subunits. The composition of the dimer (isozyme A versus isozyme S) has a significant effect on the substrate specificity of the alpha subunit active site.</text>
</comment>
<dbReference type="GeneTree" id="ENSGT00390000008107"/>
<keyword evidence="5 19" id="KW-0378">Hydrolase</keyword>
<protein>
    <recommendedName>
        <fullName evidence="19">Beta-hexosaminidase</fullName>
        <ecNumber evidence="19">3.2.1.52</ecNumber>
    </recommendedName>
</protein>
<evidence type="ECO:0000256" key="2">
    <source>
        <dbReference type="ARBA" id="ARBA00004371"/>
    </source>
</evidence>
<feature type="domain" description="Glycoside hydrolase family 20 catalytic" evidence="22">
    <location>
        <begin position="156"/>
        <end position="479"/>
    </location>
</feature>
<evidence type="ECO:0000256" key="15">
    <source>
        <dbReference type="ARBA" id="ARBA00045782"/>
    </source>
</evidence>
<proteinExistence type="inferred from homology"/>
<evidence type="ECO:0000259" key="23">
    <source>
        <dbReference type="Pfam" id="PF14845"/>
    </source>
</evidence>
<comment type="catalytic activity">
    <reaction evidence="1 19">
        <text>Hydrolysis of terminal non-reducing N-acetyl-D-hexosamine residues in N-acetyl-beta-D-hexosaminides.</text>
        <dbReference type="EC" id="3.2.1.52"/>
    </reaction>
</comment>
<dbReference type="InterPro" id="IPR029019">
    <property type="entry name" value="HEX_eukaryotic_N"/>
</dbReference>
<dbReference type="InterPro" id="IPR029018">
    <property type="entry name" value="Hex-like_dom2"/>
</dbReference>
<evidence type="ECO:0000256" key="10">
    <source>
        <dbReference type="ARBA" id="ARBA00023228"/>
    </source>
</evidence>
<reference evidence="24" key="1">
    <citation type="submission" date="2021-04" db="EMBL/GenBank/DDBJ databases">
        <authorList>
            <consortium name="Wellcome Sanger Institute Data Sharing"/>
        </authorList>
    </citation>
    <scope>NUCLEOTIDE SEQUENCE [LARGE SCALE GENOMIC DNA]</scope>
</reference>
<evidence type="ECO:0000256" key="7">
    <source>
        <dbReference type="ARBA" id="ARBA00023145"/>
    </source>
</evidence>
<dbReference type="PIRSF" id="PIRSF001093">
    <property type="entry name" value="B-hxosamndse_ab_euk"/>
    <property type="match status" value="1"/>
</dbReference>
<keyword evidence="4 21" id="KW-0732">Signal</keyword>
<evidence type="ECO:0000256" key="4">
    <source>
        <dbReference type="ARBA" id="ARBA00022729"/>
    </source>
</evidence>
<evidence type="ECO:0000256" key="6">
    <source>
        <dbReference type="ARBA" id="ARBA00023098"/>
    </source>
</evidence>
<dbReference type="PANTHER" id="PTHR22600:SF39">
    <property type="entry name" value="BETA-HEXOSAMINIDASE SUBUNIT ALPHA"/>
    <property type="match status" value="1"/>
</dbReference>
<keyword evidence="11 19" id="KW-0326">Glycosidase</keyword>
<comment type="function">
    <text evidence="15">Hydrolyzes the non-reducing end N-acetyl-D-hexosamine and/or sulfated N-acetyl-D-hexosamine of glycoconjugates, such as the oligosaccharide moieties from proteins and neutral glycolipids, or from certain mucopolysaccharides. The isozyme S is as active as the isozyme A on the anionic bis-sulfated glycans, the chondroitin-6-sulfate trisaccharide (C6S-3), and the dermatan sulfate pentasaccharide, and the sulfated glycosphingolipid SM2. The isozyme B does not hydrolyze each of these substrates, however hydrolyzes efficiently neutral oligosaccharide. Only the isozyme A is responsible for the degradation of GM2 gangliosides in the presence of GM2A.</text>
</comment>
<evidence type="ECO:0000259" key="22">
    <source>
        <dbReference type="Pfam" id="PF00728"/>
    </source>
</evidence>
<keyword evidence="8" id="KW-1015">Disulfide bond</keyword>
<feature type="signal peptide" evidence="21">
    <location>
        <begin position="1"/>
        <end position="29"/>
    </location>
</feature>
<evidence type="ECO:0000256" key="14">
    <source>
        <dbReference type="ARBA" id="ARBA00043827"/>
    </source>
</evidence>
<accession>A0A671V4N9</accession>
<dbReference type="GO" id="GO:0030203">
    <property type="term" value="P:glycosaminoglycan metabolic process"/>
    <property type="evidence" value="ECO:0007669"/>
    <property type="project" value="TreeGrafter"/>
</dbReference>
<evidence type="ECO:0000256" key="18">
    <source>
        <dbReference type="ARBA" id="ARBA00049464"/>
    </source>
</evidence>
<dbReference type="InParanoid" id="A0A671V4N9"/>
<evidence type="ECO:0000256" key="21">
    <source>
        <dbReference type="SAM" id="SignalP"/>
    </source>
</evidence>
<dbReference type="InterPro" id="IPR017853">
    <property type="entry name" value="GH"/>
</dbReference>
<organism evidence="24 25">
    <name type="scientific">Sparus aurata</name>
    <name type="common">Gilthead sea bream</name>
    <dbReference type="NCBI Taxonomy" id="8175"/>
    <lineage>
        <taxon>Eukaryota</taxon>
        <taxon>Metazoa</taxon>
        <taxon>Chordata</taxon>
        <taxon>Craniata</taxon>
        <taxon>Vertebrata</taxon>
        <taxon>Euteleostomi</taxon>
        <taxon>Actinopterygii</taxon>
        <taxon>Neopterygii</taxon>
        <taxon>Teleostei</taxon>
        <taxon>Neoteleostei</taxon>
        <taxon>Acanthomorphata</taxon>
        <taxon>Eupercaria</taxon>
        <taxon>Spariformes</taxon>
        <taxon>Sparidae</taxon>
        <taxon>Sparus</taxon>
    </lineage>
</organism>
<comment type="catalytic activity">
    <reaction evidence="17">
        <text>N-acetyl-beta-D-galactosaminyl-(1-&gt;4)-beta-D-3-sulfogalactosyl-(1-&gt;4)-beta-D-glucosyl-(1&lt;-&gt;1')-ceramide + H2O = a beta-D-3-sulfogalactosyl-(1-&gt;4)-beta-D-glucosyl-(1&lt;-&gt;1')-ceramide + N-acetyl-beta-D-galactosamine</text>
        <dbReference type="Rhea" id="RHEA:48276"/>
        <dbReference type="ChEBI" id="CHEBI:15377"/>
        <dbReference type="ChEBI" id="CHEBI:28497"/>
        <dbReference type="ChEBI" id="CHEBI:90163"/>
        <dbReference type="ChEBI" id="CHEBI:90164"/>
    </reaction>
    <physiologicalReaction direction="left-to-right" evidence="17">
        <dbReference type="Rhea" id="RHEA:48277"/>
    </physiologicalReaction>
</comment>
<comment type="catalytic activity">
    <reaction evidence="18">
        <text>N-acetyl-beta-D-6-sulfogalactosaminyl-(1-&gt;4)-alpha-L-iduronyl-(1-&gt;3)-N-acetyl-D-6-sulfogalactosamine + H2O = alpha-L-iduronyl-(1-&gt;3)-N-acetyl-D-6-sulfogalactosamine + N-acetyl-D-6-sulfogalactosamine</text>
        <dbReference type="Rhea" id="RHEA:64384"/>
        <dbReference type="ChEBI" id="CHEBI:15377"/>
        <dbReference type="ChEBI" id="CHEBI:152567"/>
        <dbReference type="ChEBI" id="CHEBI:152568"/>
        <dbReference type="ChEBI" id="CHEBI:153064"/>
    </reaction>
    <physiologicalReaction direction="left-to-right" evidence="18">
        <dbReference type="Rhea" id="RHEA:64385"/>
    </physiologicalReaction>
</comment>
<dbReference type="FunFam" id="3.20.20.80:FF:000063">
    <property type="entry name" value="Beta-hexosaminidase"/>
    <property type="match status" value="1"/>
</dbReference>
<dbReference type="Gene3D" id="3.20.20.80">
    <property type="entry name" value="Glycosidases"/>
    <property type="match status" value="1"/>
</dbReference>
<dbReference type="InterPro" id="IPR015883">
    <property type="entry name" value="Glyco_hydro_20_cat"/>
</dbReference>
<evidence type="ECO:0000256" key="8">
    <source>
        <dbReference type="ARBA" id="ARBA00023157"/>
    </source>
</evidence>
<evidence type="ECO:0000256" key="16">
    <source>
        <dbReference type="ARBA" id="ARBA00046515"/>
    </source>
</evidence>
<evidence type="ECO:0000256" key="5">
    <source>
        <dbReference type="ARBA" id="ARBA00022801"/>
    </source>
</evidence>
<dbReference type="Ensembl" id="ENSSAUT00010022437.1">
    <property type="protein sequence ID" value="ENSSAUP00010021224.1"/>
    <property type="gene ID" value="ENSSAUG00010007538.1"/>
</dbReference>
<dbReference type="Pfam" id="PF00728">
    <property type="entry name" value="Glyco_hydro_20"/>
    <property type="match status" value="1"/>
</dbReference>
<dbReference type="GO" id="GO:0004563">
    <property type="term" value="F:beta-N-acetylhexosaminidase activity"/>
    <property type="evidence" value="ECO:0007669"/>
    <property type="project" value="UniProtKB-EC"/>
</dbReference>
<keyword evidence="25" id="KW-1185">Reference proteome</keyword>
<comment type="subcellular location">
    <subcellularLocation>
        <location evidence="2">Lysosome</location>
    </subcellularLocation>
</comment>
<feature type="chain" id="PRO_5025414993" description="Beta-hexosaminidase" evidence="21">
    <location>
        <begin position="30"/>
        <end position="571"/>
    </location>
</feature>
<evidence type="ECO:0000256" key="1">
    <source>
        <dbReference type="ARBA" id="ARBA00001231"/>
    </source>
</evidence>
<dbReference type="GO" id="GO:0005975">
    <property type="term" value="P:carbohydrate metabolic process"/>
    <property type="evidence" value="ECO:0007669"/>
    <property type="project" value="InterPro"/>
</dbReference>
<dbReference type="Gene3D" id="3.30.379.10">
    <property type="entry name" value="Chitobiase/beta-hexosaminidase domain 2-like"/>
    <property type="match status" value="2"/>
</dbReference>
<evidence type="ECO:0000313" key="24">
    <source>
        <dbReference type="Ensembl" id="ENSSAUP00010021224.1"/>
    </source>
</evidence>
<evidence type="ECO:0000256" key="3">
    <source>
        <dbReference type="ARBA" id="ARBA00006285"/>
    </source>
</evidence>